<dbReference type="InterPro" id="IPR029061">
    <property type="entry name" value="THDP-binding"/>
</dbReference>
<dbReference type="SUPFAM" id="SSF52518">
    <property type="entry name" value="Thiamin diphosphate-binding fold (THDP-binding)"/>
    <property type="match status" value="1"/>
</dbReference>
<evidence type="ECO:0000313" key="2">
    <source>
        <dbReference type="Proteomes" id="UP000019063"/>
    </source>
</evidence>
<dbReference type="eggNOG" id="COG0028">
    <property type="taxonomic scope" value="Bacteria"/>
</dbReference>
<dbReference type="STRING" id="1379903.ATO8_18210"/>
<gene>
    <name evidence="1" type="ORF">ATO8_18210</name>
</gene>
<organism evidence="1 2">
    <name type="scientific">Roseivivax marinus</name>
    <dbReference type="NCBI Taxonomy" id="1379903"/>
    <lineage>
        <taxon>Bacteria</taxon>
        <taxon>Pseudomonadati</taxon>
        <taxon>Pseudomonadota</taxon>
        <taxon>Alphaproteobacteria</taxon>
        <taxon>Rhodobacterales</taxon>
        <taxon>Roseobacteraceae</taxon>
        <taxon>Roseivivax</taxon>
    </lineage>
</organism>
<dbReference type="RefSeq" id="WP_043846629.1">
    <property type="nucleotide sequence ID" value="NZ_AQQW01000014.1"/>
</dbReference>
<evidence type="ECO:0000313" key="1">
    <source>
        <dbReference type="EMBL" id="ETW11264.1"/>
    </source>
</evidence>
<keyword evidence="2" id="KW-1185">Reference proteome</keyword>
<name>W4HEX8_9RHOB</name>
<comment type="caution">
    <text evidence="1">The sequence shown here is derived from an EMBL/GenBank/DDBJ whole genome shotgun (WGS) entry which is preliminary data.</text>
</comment>
<dbReference type="EMBL" id="AQQW01000014">
    <property type="protein sequence ID" value="ETW11264.1"/>
    <property type="molecule type" value="Genomic_DNA"/>
</dbReference>
<accession>W4HEX8</accession>
<dbReference type="AlphaFoldDB" id="W4HEX8"/>
<dbReference type="Gene3D" id="3.40.50.970">
    <property type="match status" value="1"/>
</dbReference>
<protein>
    <submittedName>
        <fullName evidence="1">Uncharacterized protein</fullName>
    </submittedName>
</protein>
<reference evidence="1 2" key="1">
    <citation type="journal article" date="2014" name="Antonie Van Leeuwenhoek">
        <title>Roseivivax atlanticus sp. nov., isolated from surface seawater of the Atlantic Ocean.</title>
        <authorList>
            <person name="Li G."/>
            <person name="Lai Q."/>
            <person name="Liu X."/>
            <person name="Sun F."/>
            <person name="Shao Z."/>
        </authorList>
    </citation>
    <scope>NUCLEOTIDE SEQUENCE [LARGE SCALE GENOMIC DNA]</scope>
    <source>
        <strain evidence="1 2">22II-s10s</strain>
    </source>
</reference>
<proteinExistence type="predicted"/>
<sequence length="86" mass="9119">MVTIILSIRSYAILRGELRNVGVEEPGNTALGMLSLRDPDLDWCALPRGMGVEAGHAATAEAFDTLVAHAMSRPGPFLIEADIADA</sequence>
<dbReference type="Proteomes" id="UP000019063">
    <property type="component" value="Unassembled WGS sequence"/>
</dbReference>